<keyword evidence="3" id="KW-1185">Reference proteome</keyword>
<dbReference type="EMBL" id="JAFJMO010000001">
    <property type="protein sequence ID" value="KAJ8287432.1"/>
    <property type="molecule type" value="Genomic_DNA"/>
</dbReference>
<comment type="caution">
    <text evidence="2">The sequence shown here is derived from an EMBL/GenBank/DDBJ whole genome shotgun (WGS) entry which is preliminary data.</text>
</comment>
<dbReference type="AlphaFoldDB" id="A0A9Q1E0L7"/>
<feature type="compositionally biased region" description="Polar residues" evidence="1">
    <location>
        <begin position="1"/>
        <end position="12"/>
    </location>
</feature>
<name>A0A9Q1E0L7_CONCO</name>
<feature type="compositionally biased region" description="Basic residues" evidence="1">
    <location>
        <begin position="126"/>
        <end position="153"/>
    </location>
</feature>
<sequence>MAVQSHSFQGNLERTEKPEKIRLVANPAKEQENTAGEFHQKRKDEKLKGGEHQRTEAGEWRSEERDGPPASGRECRSRSRSVSTATRSSSVTSGSSGGRRGNRRNHGKRRSRRSRRSRSSSSNSRSRCHRAPARSRCRRGGRRSPPRRYRARSRSYSPSHSPARRCPAGPRPGPGPGPLTSTGPAGSWPRAASAWLCPPRGACQKRGRCSWRPERAQRAPGGGRRSTPRWRTRRGPCSPRGGGPRPARERATQKRVYRRFRLSKGPFSHASGCPVTDVMPQKGHMTVARHLKQPILRE</sequence>
<accession>A0A9Q1E0L7</accession>
<gene>
    <name evidence="2" type="ORF">COCON_G00000910</name>
</gene>
<evidence type="ECO:0000256" key="1">
    <source>
        <dbReference type="SAM" id="MobiDB-lite"/>
    </source>
</evidence>
<organism evidence="2 3">
    <name type="scientific">Conger conger</name>
    <name type="common">Conger eel</name>
    <name type="synonym">Muraena conger</name>
    <dbReference type="NCBI Taxonomy" id="82655"/>
    <lineage>
        <taxon>Eukaryota</taxon>
        <taxon>Metazoa</taxon>
        <taxon>Chordata</taxon>
        <taxon>Craniata</taxon>
        <taxon>Vertebrata</taxon>
        <taxon>Euteleostomi</taxon>
        <taxon>Actinopterygii</taxon>
        <taxon>Neopterygii</taxon>
        <taxon>Teleostei</taxon>
        <taxon>Anguilliformes</taxon>
        <taxon>Congridae</taxon>
        <taxon>Conger</taxon>
    </lineage>
</organism>
<feature type="compositionally biased region" description="Basic residues" evidence="1">
    <location>
        <begin position="100"/>
        <end position="118"/>
    </location>
</feature>
<reference evidence="2" key="1">
    <citation type="journal article" date="2023" name="Science">
        <title>Genome structures resolve the early diversification of teleost fishes.</title>
        <authorList>
            <person name="Parey E."/>
            <person name="Louis A."/>
            <person name="Montfort J."/>
            <person name="Bouchez O."/>
            <person name="Roques C."/>
            <person name="Iampietro C."/>
            <person name="Lluch J."/>
            <person name="Castinel A."/>
            <person name="Donnadieu C."/>
            <person name="Desvignes T."/>
            <person name="Floi Bucao C."/>
            <person name="Jouanno E."/>
            <person name="Wen M."/>
            <person name="Mejri S."/>
            <person name="Dirks R."/>
            <person name="Jansen H."/>
            <person name="Henkel C."/>
            <person name="Chen W.J."/>
            <person name="Zahm M."/>
            <person name="Cabau C."/>
            <person name="Klopp C."/>
            <person name="Thompson A.W."/>
            <person name="Robinson-Rechavi M."/>
            <person name="Braasch I."/>
            <person name="Lecointre G."/>
            <person name="Bobe J."/>
            <person name="Postlethwait J.H."/>
            <person name="Berthelot C."/>
            <person name="Roest Crollius H."/>
            <person name="Guiguen Y."/>
        </authorList>
    </citation>
    <scope>NUCLEOTIDE SEQUENCE</scope>
    <source>
        <strain evidence="2">Concon-B</strain>
    </source>
</reference>
<feature type="compositionally biased region" description="Low complexity" evidence="1">
    <location>
        <begin position="80"/>
        <end position="94"/>
    </location>
</feature>
<evidence type="ECO:0000313" key="2">
    <source>
        <dbReference type="EMBL" id="KAJ8287432.1"/>
    </source>
</evidence>
<protein>
    <submittedName>
        <fullName evidence="2">Uncharacterized protein</fullName>
    </submittedName>
</protein>
<feature type="compositionally biased region" description="Basic and acidic residues" evidence="1">
    <location>
        <begin position="13"/>
        <end position="22"/>
    </location>
</feature>
<evidence type="ECO:0000313" key="3">
    <source>
        <dbReference type="Proteomes" id="UP001152803"/>
    </source>
</evidence>
<feature type="region of interest" description="Disordered" evidence="1">
    <location>
        <begin position="1"/>
        <end position="191"/>
    </location>
</feature>
<feature type="region of interest" description="Disordered" evidence="1">
    <location>
        <begin position="206"/>
        <end position="253"/>
    </location>
</feature>
<feature type="compositionally biased region" description="Low complexity" evidence="1">
    <location>
        <begin position="154"/>
        <end position="168"/>
    </location>
</feature>
<feature type="compositionally biased region" description="Low complexity" evidence="1">
    <location>
        <begin position="178"/>
        <end position="187"/>
    </location>
</feature>
<proteinExistence type="predicted"/>
<dbReference type="Proteomes" id="UP001152803">
    <property type="component" value="Unassembled WGS sequence"/>
</dbReference>
<feature type="compositionally biased region" description="Basic and acidic residues" evidence="1">
    <location>
        <begin position="38"/>
        <end position="77"/>
    </location>
</feature>